<dbReference type="Gene3D" id="3.30.200.20">
    <property type="entry name" value="Phosphorylase Kinase, domain 1"/>
    <property type="match status" value="1"/>
</dbReference>
<name>A0A0B7AX01_9EUPU</name>
<comment type="similarity">
    <text evidence="1">Belongs to the protein kinase superfamily. STE Ser/Thr protein kinase family. STE20 subfamily.</text>
</comment>
<dbReference type="PANTHER" id="PTHR48014">
    <property type="entry name" value="SERINE/THREONINE-PROTEIN KINASE FRAY2"/>
    <property type="match status" value="1"/>
</dbReference>
<dbReference type="SUPFAM" id="SSF56112">
    <property type="entry name" value="Protein kinase-like (PK-like)"/>
    <property type="match status" value="1"/>
</dbReference>
<evidence type="ECO:0000256" key="1">
    <source>
        <dbReference type="ARBA" id="ARBA00008874"/>
    </source>
</evidence>
<organism evidence="3">
    <name type="scientific">Arion vulgaris</name>
    <dbReference type="NCBI Taxonomy" id="1028688"/>
    <lineage>
        <taxon>Eukaryota</taxon>
        <taxon>Metazoa</taxon>
        <taxon>Spiralia</taxon>
        <taxon>Lophotrochozoa</taxon>
        <taxon>Mollusca</taxon>
        <taxon>Gastropoda</taxon>
        <taxon>Heterobranchia</taxon>
        <taxon>Euthyneura</taxon>
        <taxon>Panpulmonata</taxon>
        <taxon>Eupulmonata</taxon>
        <taxon>Stylommatophora</taxon>
        <taxon>Helicina</taxon>
        <taxon>Arionoidea</taxon>
        <taxon>Arionidae</taxon>
        <taxon>Arion</taxon>
    </lineage>
</organism>
<dbReference type="Pfam" id="PF00069">
    <property type="entry name" value="Pkinase"/>
    <property type="match status" value="1"/>
</dbReference>
<gene>
    <name evidence="3" type="primary">ORF143461</name>
</gene>
<dbReference type="GO" id="GO:0004672">
    <property type="term" value="F:protein kinase activity"/>
    <property type="evidence" value="ECO:0007669"/>
    <property type="project" value="InterPro"/>
</dbReference>
<dbReference type="AlphaFoldDB" id="A0A0B7AX01"/>
<dbReference type="PROSITE" id="PS50011">
    <property type="entry name" value="PROTEIN_KINASE_DOM"/>
    <property type="match status" value="1"/>
</dbReference>
<dbReference type="InterPro" id="IPR011009">
    <property type="entry name" value="Kinase-like_dom_sf"/>
</dbReference>
<dbReference type="GO" id="GO:1902554">
    <property type="term" value="C:serine/threonine protein kinase complex"/>
    <property type="evidence" value="ECO:0007669"/>
    <property type="project" value="TreeGrafter"/>
</dbReference>
<dbReference type="GO" id="GO:0043539">
    <property type="term" value="F:protein serine/threonine kinase activator activity"/>
    <property type="evidence" value="ECO:0007669"/>
    <property type="project" value="InterPro"/>
</dbReference>
<protein>
    <recommendedName>
        <fullName evidence="2">Protein kinase domain-containing protein</fullName>
    </recommendedName>
</protein>
<accession>A0A0B7AX01</accession>
<dbReference type="GO" id="GO:0005524">
    <property type="term" value="F:ATP binding"/>
    <property type="evidence" value="ECO:0007669"/>
    <property type="project" value="InterPro"/>
</dbReference>
<reference evidence="3" key="1">
    <citation type="submission" date="2014-12" db="EMBL/GenBank/DDBJ databases">
        <title>Insight into the proteome of Arion vulgaris.</title>
        <authorList>
            <person name="Aradska J."/>
            <person name="Bulat T."/>
            <person name="Smidak R."/>
            <person name="Sarate P."/>
            <person name="Gangsoo J."/>
            <person name="Sialana F."/>
            <person name="Bilban M."/>
            <person name="Lubec G."/>
        </authorList>
    </citation>
    <scope>NUCLEOTIDE SEQUENCE</scope>
    <source>
        <tissue evidence="3">Skin</tissue>
    </source>
</reference>
<dbReference type="GO" id="GO:0006611">
    <property type="term" value="P:protein export from nucleus"/>
    <property type="evidence" value="ECO:0007669"/>
    <property type="project" value="TreeGrafter"/>
</dbReference>
<evidence type="ECO:0000313" key="3">
    <source>
        <dbReference type="EMBL" id="CEK84586.1"/>
    </source>
</evidence>
<dbReference type="Gene3D" id="1.10.510.10">
    <property type="entry name" value="Transferase(Phosphotransferase) domain 1"/>
    <property type="match status" value="1"/>
</dbReference>
<dbReference type="InterPro" id="IPR047173">
    <property type="entry name" value="STRAD_A/B-like"/>
</dbReference>
<dbReference type="PANTHER" id="PTHR48014:SF21">
    <property type="entry name" value="SERINE_THREONINE-PROTEIN KINASE FRAY2"/>
    <property type="match status" value="1"/>
</dbReference>
<evidence type="ECO:0000259" key="2">
    <source>
        <dbReference type="PROSITE" id="PS50011"/>
    </source>
</evidence>
<sequence>MSLFSCACSSKENYLGENNTDTEQIKTKLVKDKEKSMSQSPSRVNTQDMIQYPTDSSQYELIALIGKGHSNTSSISLAKHIPSDTLISIKRVNLEIWDGELSYLQNELVLTQQLSHPNLLSFYCSFVTGQELWAIMPLMAFGSCRDLIHAYFNSGLPEQAILFILRDVLQALDYIHQRGIIHRGIKASHVMISRSGQVCLSGLHNSLDTIQNGKRLRRVHEFPLHTIDCLHCYSPELLEQNLAGYSYESDIYSLGILNCELANGQSPFSDMPATQMLVEKLSGTKPRLADSTTVGDFYISQDELDDQSRPPQDRADAVFFRRTFSPHLHGLTSACLEKDPHLRPSASELLNHPVLKSIKNRSFSVLPSLLQPVAPLTDIARAPKNLPVEEDDLSRKMSEVSIQDTWIF</sequence>
<dbReference type="InterPro" id="IPR000719">
    <property type="entry name" value="Prot_kinase_dom"/>
</dbReference>
<feature type="domain" description="Protein kinase" evidence="2">
    <location>
        <begin position="59"/>
        <end position="355"/>
    </location>
</feature>
<proteinExistence type="inferred from homology"/>
<dbReference type="EMBL" id="HACG01037721">
    <property type="protein sequence ID" value="CEK84586.1"/>
    <property type="molecule type" value="Transcribed_RNA"/>
</dbReference>